<accession>A0A816KQA7</accession>
<evidence type="ECO:0000313" key="2">
    <source>
        <dbReference type="EMBL" id="CAF1918810.1"/>
    </source>
</evidence>
<dbReference type="AlphaFoldDB" id="A0A816KQA7"/>
<proteinExistence type="predicted"/>
<feature type="compositionally biased region" description="Basic and acidic residues" evidence="1">
    <location>
        <begin position="37"/>
        <end position="55"/>
    </location>
</feature>
<evidence type="ECO:0000256" key="1">
    <source>
        <dbReference type="SAM" id="MobiDB-lite"/>
    </source>
</evidence>
<feature type="region of interest" description="Disordered" evidence="1">
    <location>
        <begin position="37"/>
        <end position="58"/>
    </location>
</feature>
<protein>
    <submittedName>
        <fullName evidence="2">(rape) hypothetical protein</fullName>
    </submittedName>
</protein>
<dbReference type="Proteomes" id="UP001295469">
    <property type="component" value="Chromosome C02"/>
</dbReference>
<name>A0A816KQA7_BRANA</name>
<reference evidence="2" key="1">
    <citation type="submission" date="2021-01" db="EMBL/GenBank/DDBJ databases">
        <authorList>
            <consortium name="Genoscope - CEA"/>
            <person name="William W."/>
        </authorList>
    </citation>
    <scope>NUCLEOTIDE SEQUENCE</scope>
</reference>
<gene>
    <name evidence="2" type="ORF">DARMORV10_C02P44230.1</name>
</gene>
<dbReference type="EMBL" id="HG994366">
    <property type="protein sequence ID" value="CAF1918810.1"/>
    <property type="molecule type" value="Genomic_DNA"/>
</dbReference>
<sequence length="154" mass="18061">MFEVRRRRVREMGAEPTVKHNRRPPSLDLGFCLQEREGRGERREHSENTSDDRSLSRSLQRRHVYHEQNATLIRLLPFVVWAVSSLCSGKCSPAILGGQECQALMWLDMLMVDVLLFRCITWKDILFPETKNITIICFQRLIRSKTETNGYQPR</sequence>
<organism evidence="2">
    <name type="scientific">Brassica napus</name>
    <name type="common">Rape</name>
    <dbReference type="NCBI Taxonomy" id="3708"/>
    <lineage>
        <taxon>Eukaryota</taxon>
        <taxon>Viridiplantae</taxon>
        <taxon>Streptophyta</taxon>
        <taxon>Embryophyta</taxon>
        <taxon>Tracheophyta</taxon>
        <taxon>Spermatophyta</taxon>
        <taxon>Magnoliopsida</taxon>
        <taxon>eudicotyledons</taxon>
        <taxon>Gunneridae</taxon>
        <taxon>Pentapetalae</taxon>
        <taxon>rosids</taxon>
        <taxon>malvids</taxon>
        <taxon>Brassicales</taxon>
        <taxon>Brassicaceae</taxon>
        <taxon>Brassiceae</taxon>
        <taxon>Brassica</taxon>
    </lineage>
</organism>